<dbReference type="InterPro" id="IPR036271">
    <property type="entry name" value="Tet_transcr_reg_TetR-rel_C_sf"/>
</dbReference>
<dbReference type="Gene3D" id="1.10.357.10">
    <property type="entry name" value="Tetracycline Repressor, domain 2"/>
    <property type="match status" value="1"/>
</dbReference>
<name>A0ABS9KRM1_9BACT</name>
<evidence type="ECO:0000256" key="1">
    <source>
        <dbReference type="ARBA" id="ARBA00023015"/>
    </source>
</evidence>
<dbReference type="EMBL" id="JAKLTR010000006">
    <property type="protein sequence ID" value="MCG2614971.1"/>
    <property type="molecule type" value="Genomic_DNA"/>
</dbReference>
<keyword evidence="7" id="KW-1185">Reference proteome</keyword>
<sequence length="207" mass="24171">MGIKERKLKHKEDLKQSILDAAKKLFIKEGYQATSIRKIAAEIEFSPTTIYLYYKDKAAISHALHQEGFKLLASQFSILAHIDHPFERLKAMGRVYMQFALENNDFYELMFNREEPLDCVDEHWEEGEQAFRILLMVVQGCQQAGYFTQFNAESFAMFIWSTMHGLCTLKIKGHLDQVVKRKMVMQDIDDAFTHTFETFIATLEKLK</sequence>
<evidence type="ECO:0000256" key="3">
    <source>
        <dbReference type="ARBA" id="ARBA00023163"/>
    </source>
</evidence>
<evidence type="ECO:0000256" key="2">
    <source>
        <dbReference type="ARBA" id="ARBA00023125"/>
    </source>
</evidence>
<feature type="DNA-binding region" description="H-T-H motif" evidence="4">
    <location>
        <begin position="35"/>
        <end position="54"/>
    </location>
</feature>
<keyword evidence="2 4" id="KW-0238">DNA-binding</keyword>
<dbReference type="Pfam" id="PF00440">
    <property type="entry name" value="TetR_N"/>
    <property type="match status" value="1"/>
</dbReference>
<dbReference type="Proteomes" id="UP001165367">
    <property type="component" value="Unassembled WGS sequence"/>
</dbReference>
<dbReference type="InterPro" id="IPR050624">
    <property type="entry name" value="HTH-type_Tx_Regulator"/>
</dbReference>
<dbReference type="Pfam" id="PF13305">
    <property type="entry name" value="TetR_C_33"/>
    <property type="match status" value="1"/>
</dbReference>
<evidence type="ECO:0000313" key="6">
    <source>
        <dbReference type="EMBL" id="MCG2614971.1"/>
    </source>
</evidence>
<organism evidence="6 7">
    <name type="scientific">Terrimonas ginsenosidimutans</name>
    <dbReference type="NCBI Taxonomy" id="2908004"/>
    <lineage>
        <taxon>Bacteria</taxon>
        <taxon>Pseudomonadati</taxon>
        <taxon>Bacteroidota</taxon>
        <taxon>Chitinophagia</taxon>
        <taxon>Chitinophagales</taxon>
        <taxon>Chitinophagaceae</taxon>
        <taxon>Terrimonas</taxon>
    </lineage>
</organism>
<evidence type="ECO:0000313" key="7">
    <source>
        <dbReference type="Proteomes" id="UP001165367"/>
    </source>
</evidence>
<dbReference type="SUPFAM" id="SSF48498">
    <property type="entry name" value="Tetracyclin repressor-like, C-terminal domain"/>
    <property type="match status" value="1"/>
</dbReference>
<dbReference type="PROSITE" id="PS50977">
    <property type="entry name" value="HTH_TETR_2"/>
    <property type="match status" value="1"/>
</dbReference>
<protein>
    <submittedName>
        <fullName evidence="6">TetR/AcrR family transcriptional regulator</fullName>
    </submittedName>
</protein>
<dbReference type="PANTHER" id="PTHR43479">
    <property type="entry name" value="ACREF/ENVCD OPERON REPRESSOR-RELATED"/>
    <property type="match status" value="1"/>
</dbReference>
<evidence type="ECO:0000259" key="5">
    <source>
        <dbReference type="PROSITE" id="PS50977"/>
    </source>
</evidence>
<dbReference type="InterPro" id="IPR025996">
    <property type="entry name" value="MT1864/Rv1816-like_C"/>
</dbReference>
<proteinExistence type="predicted"/>
<dbReference type="SUPFAM" id="SSF46689">
    <property type="entry name" value="Homeodomain-like"/>
    <property type="match status" value="1"/>
</dbReference>
<accession>A0ABS9KRM1</accession>
<dbReference type="RefSeq" id="WP_237871883.1">
    <property type="nucleotide sequence ID" value="NZ_JAKLTR010000006.1"/>
</dbReference>
<dbReference type="InterPro" id="IPR009057">
    <property type="entry name" value="Homeodomain-like_sf"/>
</dbReference>
<keyword evidence="1" id="KW-0805">Transcription regulation</keyword>
<keyword evidence="3" id="KW-0804">Transcription</keyword>
<reference evidence="6" key="1">
    <citation type="submission" date="2022-01" db="EMBL/GenBank/DDBJ databases">
        <authorList>
            <person name="Jo J.-H."/>
            <person name="Im W.-T."/>
        </authorList>
    </citation>
    <scope>NUCLEOTIDE SEQUENCE</scope>
    <source>
        <strain evidence="6">NA20</strain>
    </source>
</reference>
<dbReference type="PRINTS" id="PR00455">
    <property type="entry name" value="HTHTETR"/>
</dbReference>
<comment type="caution">
    <text evidence="6">The sequence shown here is derived from an EMBL/GenBank/DDBJ whole genome shotgun (WGS) entry which is preliminary data.</text>
</comment>
<dbReference type="InterPro" id="IPR001647">
    <property type="entry name" value="HTH_TetR"/>
</dbReference>
<gene>
    <name evidence="6" type="ORF">LZZ85_11790</name>
</gene>
<evidence type="ECO:0000256" key="4">
    <source>
        <dbReference type="PROSITE-ProRule" id="PRU00335"/>
    </source>
</evidence>
<feature type="domain" description="HTH tetR-type" evidence="5">
    <location>
        <begin position="12"/>
        <end position="72"/>
    </location>
</feature>
<dbReference type="PANTHER" id="PTHR43479:SF11">
    <property type="entry name" value="ACREF_ENVCD OPERON REPRESSOR-RELATED"/>
    <property type="match status" value="1"/>
</dbReference>